<evidence type="ECO:0000313" key="3">
    <source>
        <dbReference type="EMBL" id="KAJ4475032.1"/>
    </source>
</evidence>
<feature type="region of interest" description="Disordered" evidence="2">
    <location>
        <begin position="170"/>
        <end position="214"/>
    </location>
</feature>
<dbReference type="Proteomes" id="UP001150266">
    <property type="component" value="Unassembled WGS sequence"/>
</dbReference>
<dbReference type="AlphaFoldDB" id="A0A9W9A6C7"/>
<sequence length="646" mass="71334">MRCGNSRSTMDYPLIASETTKEFSCACLDAFERASSHNGYNRSGAFCTVKRNQVSNRQVFATSMAAWVTPENILSTLHFLICFIDRPCWIEKLGIAMIKTNTDPPPSGLFFDYIYYVDEIQNQSFMIEAITSNNENLWPFKMTGIHDWHAKSGRKAASCLRDWNENIFDRYDPRKDDSSNSVQTGEPVSQTGSLPVASPASLETGGSGSENAWLQPIQPNPVVLNVTRPSLPVSPLSQLGKRSRRIPTPDNSESSSTETKSKKLRGSTGATSLSPEGAQASCVPNDVRSPSRKPEELPEMTLSCIPSSLKAISKAESAEDNFPRMKTGDPSSLQLASQVDHLKRYIGPAMLADATMATMNREYSNRDININLELVNPELRSSSPSSIARNILKDTIVKPEEPIAPPLLSNPARQFDDHVSANETDGNGIRSSSFVSKVSSLVSNNHMGSLCSSSQLVYPRSHEDRSDLSAIASENTILAAASISTNTTPTEDYSPSTSYSSAIVMSFQASATPQVSRFFHAQLEDGTRTDYALKSRFDNDPDNVQWSPIAREEALVSKIKQLELELESKSLALQQKSSECEAKSLEVASLKRKLQETADDRDLVKHKRDVAIAERDGALQETGRVEQQLREYREYFRLHSKLSSCT</sequence>
<keyword evidence="4" id="KW-1185">Reference proteome</keyword>
<gene>
    <name evidence="3" type="ORF">J3R30DRAFT_637210</name>
</gene>
<keyword evidence="1" id="KW-0175">Coiled coil</keyword>
<protein>
    <submittedName>
        <fullName evidence="3">Uncharacterized protein</fullName>
    </submittedName>
</protein>
<accession>A0A9W9A6C7</accession>
<comment type="caution">
    <text evidence="3">The sequence shown here is derived from an EMBL/GenBank/DDBJ whole genome shotgun (WGS) entry which is preliminary data.</text>
</comment>
<feature type="coiled-coil region" evidence="1">
    <location>
        <begin position="559"/>
        <end position="600"/>
    </location>
</feature>
<feature type="region of interest" description="Disordered" evidence="2">
    <location>
        <begin position="232"/>
        <end position="297"/>
    </location>
</feature>
<evidence type="ECO:0000313" key="4">
    <source>
        <dbReference type="Proteomes" id="UP001150266"/>
    </source>
</evidence>
<evidence type="ECO:0000256" key="2">
    <source>
        <dbReference type="SAM" id="MobiDB-lite"/>
    </source>
</evidence>
<organism evidence="3 4">
    <name type="scientific">Lentinula aciculospora</name>
    <dbReference type="NCBI Taxonomy" id="153920"/>
    <lineage>
        <taxon>Eukaryota</taxon>
        <taxon>Fungi</taxon>
        <taxon>Dikarya</taxon>
        <taxon>Basidiomycota</taxon>
        <taxon>Agaricomycotina</taxon>
        <taxon>Agaricomycetes</taxon>
        <taxon>Agaricomycetidae</taxon>
        <taxon>Agaricales</taxon>
        <taxon>Marasmiineae</taxon>
        <taxon>Omphalotaceae</taxon>
        <taxon>Lentinula</taxon>
    </lineage>
</organism>
<feature type="compositionally biased region" description="Polar residues" evidence="2">
    <location>
        <begin position="179"/>
        <end position="193"/>
    </location>
</feature>
<dbReference type="EMBL" id="JAOTPV010000015">
    <property type="protein sequence ID" value="KAJ4475032.1"/>
    <property type="molecule type" value="Genomic_DNA"/>
</dbReference>
<reference evidence="3" key="1">
    <citation type="submission" date="2022-08" db="EMBL/GenBank/DDBJ databases">
        <title>A Global Phylogenomic Analysis of the Shiitake Genus Lentinula.</title>
        <authorList>
            <consortium name="DOE Joint Genome Institute"/>
            <person name="Sierra-Patev S."/>
            <person name="Min B."/>
            <person name="Naranjo-Ortiz M."/>
            <person name="Looney B."/>
            <person name="Konkel Z."/>
            <person name="Slot J.C."/>
            <person name="Sakamoto Y."/>
            <person name="Steenwyk J.L."/>
            <person name="Rokas A."/>
            <person name="Carro J."/>
            <person name="Camarero S."/>
            <person name="Ferreira P."/>
            <person name="Molpeceres G."/>
            <person name="Ruiz-Duenas F.J."/>
            <person name="Serrano A."/>
            <person name="Henrissat B."/>
            <person name="Drula E."/>
            <person name="Hughes K.W."/>
            <person name="Mata J.L."/>
            <person name="Ishikawa N.K."/>
            <person name="Vargas-Isla R."/>
            <person name="Ushijima S."/>
            <person name="Smith C.A."/>
            <person name="Ahrendt S."/>
            <person name="Andreopoulos W."/>
            <person name="He G."/>
            <person name="Labutti K."/>
            <person name="Lipzen A."/>
            <person name="Ng V."/>
            <person name="Riley R."/>
            <person name="Sandor L."/>
            <person name="Barry K."/>
            <person name="Martinez A.T."/>
            <person name="Xiao Y."/>
            <person name="Gibbons J.G."/>
            <person name="Terashima K."/>
            <person name="Grigoriev I.V."/>
            <person name="Hibbett D.S."/>
        </authorList>
    </citation>
    <scope>NUCLEOTIDE SEQUENCE</scope>
    <source>
        <strain evidence="3">JLM2183</strain>
    </source>
</reference>
<proteinExistence type="predicted"/>
<feature type="region of interest" description="Disordered" evidence="2">
    <location>
        <begin position="402"/>
        <end position="428"/>
    </location>
</feature>
<evidence type="ECO:0000256" key="1">
    <source>
        <dbReference type="SAM" id="Coils"/>
    </source>
</evidence>
<dbReference type="OrthoDB" id="2907752at2759"/>
<name>A0A9W9A6C7_9AGAR</name>